<proteinExistence type="predicted"/>
<dbReference type="AlphaFoldDB" id="A0A0F9SV87"/>
<dbReference type="InterPro" id="IPR013320">
    <property type="entry name" value="ConA-like_dom_sf"/>
</dbReference>
<comment type="caution">
    <text evidence="1">The sequence shown here is derived from an EMBL/GenBank/DDBJ whole genome shotgun (WGS) entry which is preliminary data.</text>
</comment>
<protein>
    <submittedName>
        <fullName evidence="1">Uncharacterized protein</fullName>
    </submittedName>
</protein>
<evidence type="ECO:0000313" key="1">
    <source>
        <dbReference type="EMBL" id="KKN72895.1"/>
    </source>
</evidence>
<name>A0A0F9SV87_9ZZZZ</name>
<gene>
    <name evidence="1" type="ORF">LCGC14_0405990</name>
</gene>
<organism evidence="1">
    <name type="scientific">marine sediment metagenome</name>
    <dbReference type="NCBI Taxonomy" id="412755"/>
    <lineage>
        <taxon>unclassified sequences</taxon>
        <taxon>metagenomes</taxon>
        <taxon>ecological metagenomes</taxon>
    </lineage>
</organism>
<accession>A0A0F9SV87</accession>
<sequence>MTLQQSGKGGIRIFEDFCGPEWIIAETAASGALGALRVIGQGIETDDSGVIVNETDPTLSGVARLTTTDEDNHSCGLTTALCFDVAKMAPLVLECRVQFSSAATKEFFFGLSDVNTDTAILETGIVYIATANATTVVYGASDVCGFLFSAEATDSTDWHAVYKGGVAAAVTDSTELDLDNTLTTGEWQVLRLEVDNNGTVRWYIDGVLLKTLEGAVSTTTDLAAQAILQTLTTTSMTADLDYMLVKASRDWTI</sequence>
<reference evidence="1" key="1">
    <citation type="journal article" date="2015" name="Nature">
        <title>Complex archaea that bridge the gap between prokaryotes and eukaryotes.</title>
        <authorList>
            <person name="Spang A."/>
            <person name="Saw J.H."/>
            <person name="Jorgensen S.L."/>
            <person name="Zaremba-Niedzwiedzka K."/>
            <person name="Martijn J."/>
            <person name="Lind A.E."/>
            <person name="van Eijk R."/>
            <person name="Schleper C."/>
            <person name="Guy L."/>
            <person name="Ettema T.J."/>
        </authorList>
    </citation>
    <scope>NUCLEOTIDE SEQUENCE</scope>
</reference>
<dbReference type="SUPFAM" id="SSF49899">
    <property type="entry name" value="Concanavalin A-like lectins/glucanases"/>
    <property type="match status" value="1"/>
</dbReference>
<dbReference type="Gene3D" id="2.60.120.200">
    <property type="match status" value="1"/>
</dbReference>
<dbReference type="EMBL" id="LAZR01000353">
    <property type="protein sequence ID" value="KKN72895.1"/>
    <property type="molecule type" value="Genomic_DNA"/>
</dbReference>